<dbReference type="EMBL" id="JABBGC010000001">
    <property type="protein sequence ID" value="NML37389.1"/>
    <property type="molecule type" value="Genomic_DNA"/>
</dbReference>
<sequence length="57" mass="6635">MRYAGLAFQMMTTLGLGVFVGYKLDQKIGWRFPVFLIIFSLLALAILLWQIIKDTRR</sequence>
<accession>A0A848GJ11</accession>
<dbReference type="Pfam" id="PF09527">
    <property type="entry name" value="ATPase_gene1"/>
    <property type="match status" value="1"/>
</dbReference>
<keyword evidence="3" id="KW-1185">Reference proteome</keyword>
<comment type="caution">
    <text evidence="2">The sequence shown here is derived from an EMBL/GenBank/DDBJ whole genome shotgun (WGS) entry which is preliminary data.</text>
</comment>
<dbReference type="InterPro" id="IPR032820">
    <property type="entry name" value="ATPase_put"/>
</dbReference>
<dbReference type="AlphaFoldDB" id="A0A848GJ11"/>
<proteinExistence type="predicted"/>
<organism evidence="2 3">
    <name type="scientific">Chitinophaga fulva</name>
    <dbReference type="NCBI Taxonomy" id="2728842"/>
    <lineage>
        <taxon>Bacteria</taxon>
        <taxon>Pseudomonadati</taxon>
        <taxon>Bacteroidota</taxon>
        <taxon>Chitinophagia</taxon>
        <taxon>Chitinophagales</taxon>
        <taxon>Chitinophagaceae</taxon>
        <taxon>Chitinophaga</taxon>
    </lineage>
</organism>
<keyword evidence="1" id="KW-1133">Transmembrane helix</keyword>
<evidence type="ECO:0000313" key="2">
    <source>
        <dbReference type="EMBL" id="NML37389.1"/>
    </source>
</evidence>
<keyword evidence="1" id="KW-0472">Membrane</keyword>
<reference evidence="2 3" key="1">
    <citation type="submission" date="2020-04" db="EMBL/GenBank/DDBJ databases">
        <title>Chitinophaga sp. G-6-1-13 sp. nov., isolated from soil.</title>
        <authorList>
            <person name="Dahal R.H."/>
            <person name="Chaudhary D.K."/>
        </authorList>
    </citation>
    <scope>NUCLEOTIDE SEQUENCE [LARGE SCALE GENOMIC DNA]</scope>
    <source>
        <strain evidence="2 3">G-6-1-13</strain>
    </source>
</reference>
<protein>
    <submittedName>
        <fullName evidence="2">AtpZ/AtpI family protein</fullName>
    </submittedName>
</protein>
<gene>
    <name evidence="2" type="ORF">HHL17_09290</name>
</gene>
<keyword evidence="1" id="KW-0812">Transmembrane</keyword>
<dbReference type="Proteomes" id="UP000583266">
    <property type="component" value="Unassembled WGS sequence"/>
</dbReference>
<name>A0A848GJ11_9BACT</name>
<feature type="transmembrane region" description="Helical" evidence="1">
    <location>
        <begin position="34"/>
        <end position="52"/>
    </location>
</feature>
<evidence type="ECO:0000256" key="1">
    <source>
        <dbReference type="SAM" id="Phobius"/>
    </source>
</evidence>
<feature type="transmembrane region" description="Helical" evidence="1">
    <location>
        <begin position="6"/>
        <end position="22"/>
    </location>
</feature>
<evidence type="ECO:0000313" key="3">
    <source>
        <dbReference type="Proteomes" id="UP000583266"/>
    </source>
</evidence>